<evidence type="ECO:0000313" key="4">
    <source>
        <dbReference type="Proteomes" id="UP000770889"/>
    </source>
</evidence>
<dbReference type="PROSITE" id="PS51352">
    <property type="entry name" value="THIOREDOXIN_2"/>
    <property type="match status" value="1"/>
</dbReference>
<dbReference type="PANTHER" id="PTHR42852:SF13">
    <property type="entry name" value="PROTEIN DIPZ"/>
    <property type="match status" value="1"/>
</dbReference>
<dbReference type="InterPro" id="IPR036249">
    <property type="entry name" value="Thioredoxin-like_sf"/>
</dbReference>
<sequence>MSRPDYLACIKVLTIVALTFSGSSSAGWLEAVTPVHQAPSLTLEDLTGEKYDLVELKGKTVLVNFWATWCPPCIEEMPSLIGLNREMEQSDFVILAVNVEERKRRVDNFATRLKLTFPVLLDPRREAGNAWEVKVFPSSFLVDPEGRLRYRAIGPVDWNSDEIISILRRLAAE</sequence>
<evidence type="ECO:0000256" key="1">
    <source>
        <dbReference type="SAM" id="SignalP"/>
    </source>
</evidence>
<dbReference type="GO" id="GO:0016209">
    <property type="term" value="F:antioxidant activity"/>
    <property type="evidence" value="ECO:0007669"/>
    <property type="project" value="InterPro"/>
</dbReference>
<comment type="caution">
    <text evidence="3">The sequence shown here is derived from an EMBL/GenBank/DDBJ whole genome shotgun (WGS) entry which is preliminary data.</text>
</comment>
<dbReference type="AlphaFoldDB" id="A0A944M5X7"/>
<dbReference type="InterPro" id="IPR050553">
    <property type="entry name" value="Thioredoxin_ResA/DsbE_sf"/>
</dbReference>
<evidence type="ECO:0000259" key="2">
    <source>
        <dbReference type="PROSITE" id="PS51352"/>
    </source>
</evidence>
<dbReference type="Pfam" id="PF00578">
    <property type="entry name" value="AhpC-TSA"/>
    <property type="match status" value="1"/>
</dbReference>
<gene>
    <name evidence="3" type="ORF">KME65_03825</name>
</gene>
<dbReference type="CDD" id="cd02966">
    <property type="entry name" value="TlpA_like_family"/>
    <property type="match status" value="1"/>
</dbReference>
<accession>A0A944M5X7</accession>
<keyword evidence="1" id="KW-0732">Signal</keyword>
<name>A0A944M5X7_9GAMM</name>
<feature type="signal peptide" evidence="1">
    <location>
        <begin position="1"/>
        <end position="26"/>
    </location>
</feature>
<feature type="chain" id="PRO_5037487958" evidence="1">
    <location>
        <begin position="27"/>
        <end position="173"/>
    </location>
</feature>
<dbReference type="EMBL" id="JAHHGM010000003">
    <property type="protein sequence ID" value="MBT2988071.1"/>
    <property type="molecule type" value="Genomic_DNA"/>
</dbReference>
<proteinExistence type="predicted"/>
<dbReference type="InterPro" id="IPR013766">
    <property type="entry name" value="Thioredoxin_domain"/>
</dbReference>
<dbReference type="SUPFAM" id="SSF52833">
    <property type="entry name" value="Thioredoxin-like"/>
    <property type="match status" value="1"/>
</dbReference>
<evidence type="ECO:0000313" key="3">
    <source>
        <dbReference type="EMBL" id="MBT2988071.1"/>
    </source>
</evidence>
<reference evidence="3 4" key="1">
    <citation type="submission" date="2021-05" db="EMBL/GenBank/DDBJ databases">
        <title>Genetic and Functional Diversity in Clade A Lucinid endosymbionts from the Bahamas.</title>
        <authorList>
            <person name="Giani N.M."/>
            <person name="Engel A.S."/>
            <person name="Campbell B.J."/>
        </authorList>
    </citation>
    <scope>NUCLEOTIDE SEQUENCE [LARGE SCALE GENOMIC DNA]</scope>
    <source>
        <strain evidence="3">LUC16012Gg_MoonRockCtena</strain>
    </source>
</reference>
<organism evidence="3 4">
    <name type="scientific">Candidatus Thiodiazotropha taylori</name>
    <dbReference type="NCBI Taxonomy" id="2792791"/>
    <lineage>
        <taxon>Bacteria</taxon>
        <taxon>Pseudomonadati</taxon>
        <taxon>Pseudomonadota</taxon>
        <taxon>Gammaproteobacteria</taxon>
        <taxon>Chromatiales</taxon>
        <taxon>Sedimenticolaceae</taxon>
        <taxon>Candidatus Thiodiazotropha</taxon>
    </lineage>
</organism>
<protein>
    <submittedName>
        <fullName evidence="3">TlpA family protein disulfide reductase</fullName>
    </submittedName>
</protein>
<dbReference type="Gene3D" id="3.40.30.10">
    <property type="entry name" value="Glutaredoxin"/>
    <property type="match status" value="1"/>
</dbReference>
<dbReference type="GO" id="GO:0016491">
    <property type="term" value="F:oxidoreductase activity"/>
    <property type="evidence" value="ECO:0007669"/>
    <property type="project" value="InterPro"/>
</dbReference>
<dbReference type="PANTHER" id="PTHR42852">
    <property type="entry name" value="THIOL:DISULFIDE INTERCHANGE PROTEIN DSBE"/>
    <property type="match status" value="1"/>
</dbReference>
<dbReference type="InterPro" id="IPR000866">
    <property type="entry name" value="AhpC/TSA"/>
</dbReference>
<feature type="domain" description="Thioredoxin" evidence="2">
    <location>
        <begin position="32"/>
        <end position="172"/>
    </location>
</feature>
<dbReference type="Proteomes" id="UP000770889">
    <property type="component" value="Unassembled WGS sequence"/>
</dbReference>